<dbReference type="Proteomes" id="UP001221142">
    <property type="component" value="Unassembled WGS sequence"/>
</dbReference>
<dbReference type="AlphaFoldDB" id="A0AAD7BRY1"/>
<sequence>MHQLPAPNRHLRLVLATLLLALVLSILFTWKSYPSLRADRECHGTAGSFPGGDLLKQFFDSLTIHGALKTALIAVEDTGNLELVDRILEQLRWEWVYVGSMLLGLLALQTSVFTLGSQSVFNVNALAQKAIAASGIATSFGLVSDGWFLLRFYRLPPDIFLTRARDIYGSYIFFSLSARLSLFGALIALGALVLFIGQIAFSVVPTFVVFLAVIFCVILGLQFLIRGADMVVRSVIWAGSYIRNRLMPPRISADGRVSGLIPSV</sequence>
<accession>A0AAD7BRY1</accession>
<keyword evidence="1" id="KW-1133">Transmembrane helix</keyword>
<feature type="transmembrane region" description="Helical" evidence="1">
    <location>
        <begin position="171"/>
        <end position="197"/>
    </location>
</feature>
<feature type="transmembrane region" description="Helical" evidence="1">
    <location>
        <begin position="203"/>
        <end position="225"/>
    </location>
</feature>
<protein>
    <submittedName>
        <fullName evidence="2">Uncharacterized protein</fullName>
    </submittedName>
</protein>
<keyword evidence="1" id="KW-0472">Membrane</keyword>
<proteinExistence type="predicted"/>
<feature type="transmembrane region" description="Helical" evidence="1">
    <location>
        <begin position="95"/>
        <end position="118"/>
    </location>
</feature>
<feature type="transmembrane region" description="Helical" evidence="1">
    <location>
        <begin position="130"/>
        <end position="150"/>
    </location>
</feature>
<reference evidence="2" key="1">
    <citation type="submission" date="2023-03" db="EMBL/GenBank/DDBJ databases">
        <title>Massive genome expansion in bonnet fungi (Mycena s.s.) driven by repeated elements and novel gene families across ecological guilds.</title>
        <authorList>
            <consortium name="Lawrence Berkeley National Laboratory"/>
            <person name="Harder C.B."/>
            <person name="Miyauchi S."/>
            <person name="Viragh M."/>
            <person name="Kuo A."/>
            <person name="Thoen E."/>
            <person name="Andreopoulos B."/>
            <person name="Lu D."/>
            <person name="Skrede I."/>
            <person name="Drula E."/>
            <person name="Henrissat B."/>
            <person name="Morin E."/>
            <person name="Kohler A."/>
            <person name="Barry K."/>
            <person name="LaButti K."/>
            <person name="Morin E."/>
            <person name="Salamov A."/>
            <person name="Lipzen A."/>
            <person name="Mereny Z."/>
            <person name="Hegedus B."/>
            <person name="Baldrian P."/>
            <person name="Stursova M."/>
            <person name="Weitz H."/>
            <person name="Taylor A."/>
            <person name="Grigoriev I.V."/>
            <person name="Nagy L.G."/>
            <person name="Martin F."/>
            <person name="Kauserud H."/>
        </authorList>
    </citation>
    <scope>NUCLEOTIDE SEQUENCE</scope>
    <source>
        <strain evidence="2">9284</strain>
    </source>
</reference>
<gene>
    <name evidence="2" type="ORF">FB45DRAFT_834744</name>
</gene>
<keyword evidence="3" id="KW-1185">Reference proteome</keyword>
<organism evidence="2 3">
    <name type="scientific">Roridomyces roridus</name>
    <dbReference type="NCBI Taxonomy" id="1738132"/>
    <lineage>
        <taxon>Eukaryota</taxon>
        <taxon>Fungi</taxon>
        <taxon>Dikarya</taxon>
        <taxon>Basidiomycota</taxon>
        <taxon>Agaricomycotina</taxon>
        <taxon>Agaricomycetes</taxon>
        <taxon>Agaricomycetidae</taxon>
        <taxon>Agaricales</taxon>
        <taxon>Marasmiineae</taxon>
        <taxon>Mycenaceae</taxon>
        <taxon>Roridomyces</taxon>
    </lineage>
</organism>
<feature type="transmembrane region" description="Helical" evidence="1">
    <location>
        <begin position="12"/>
        <end position="30"/>
    </location>
</feature>
<name>A0AAD7BRY1_9AGAR</name>
<keyword evidence="1" id="KW-0812">Transmembrane</keyword>
<evidence type="ECO:0000256" key="1">
    <source>
        <dbReference type="SAM" id="Phobius"/>
    </source>
</evidence>
<evidence type="ECO:0000313" key="2">
    <source>
        <dbReference type="EMBL" id="KAJ7628758.1"/>
    </source>
</evidence>
<comment type="caution">
    <text evidence="2">The sequence shown here is derived from an EMBL/GenBank/DDBJ whole genome shotgun (WGS) entry which is preliminary data.</text>
</comment>
<evidence type="ECO:0000313" key="3">
    <source>
        <dbReference type="Proteomes" id="UP001221142"/>
    </source>
</evidence>
<dbReference type="EMBL" id="JARKIF010000010">
    <property type="protein sequence ID" value="KAJ7628758.1"/>
    <property type="molecule type" value="Genomic_DNA"/>
</dbReference>